<name>A0A1Y6CE46_9BACT</name>
<evidence type="ECO:0000313" key="2">
    <source>
        <dbReference type="EMBL" id="SMF49923.1"/>
    </source>
</evidence>
<accession>A0A1Y6CE46</accession>
<gene>
    <name evidence="2" type="ORF">SAMN06296036_115131</name>
</gene>
<keyword evidence="3" id="KW-1185">Reference proteome</keyword>
<reference evidence="3" key="1">
    <citation type="submission" date="2017-04" db="EMBL/GenBank/DDBJ databases">
        <authorList>
            <person name="Varghese N."/>
            <person name="Submissions S."/>
        </authorList>
    </citation>
    <scope>NUCLEOTIDE SEQUENCE [LARGE SCALE GENOMIC DNA]</scope>
    <source>
        <strain evidence="3">RKEM611</strain>
    </source>
</reference>
<evidence type="ECO:0000256" key="1">
    <source>
        <dbReference type="ARBA" id="ARBA00009981"/>
    </source>
</evidence>
<dbReference type="SUPFAM" id="SSF143120">
    <property type="entry name" value="YefM-like"/>
    <property type="match status" value="1"/>
</dbReference>
<dbReference type="RefSeq" id="WP_132319852.1">
    <property type="nucleotide sequence ID" value="NZ_FWZT01000015.1"/>
</dbReference>
<dbReference type="AlphaFoldDB" id="A0A1Y6CE46"/>
<proteinExistence type="inferred from homology"/>
<dbReference type="OrthoDB" id="9800503at2"/>
<dbReference type="STRING" id="1513793.SAMN06296036_115131"/>
<evidence type="ECO:0000313" key="3">
    <source>
        <dbReference type="Proteomes" id="UP000192907"/>
    </source>
</evidence>
<sequence>MDKKEVKLNLSEVKNNLSKIVSDLEMGITSKVILTKNGKPAVVLEVYSEPKTSVRGLWKGKAQVSDDFDEIPDEFSDYIK</sequence>
<organism evidence="2 3">
    <name type="scientific">Pseudobacteriovorax antillogorgiicola</name>
    <dbReference type="NCBI Taxonomy" id="1513793"/>
    <lineage>
        <taxon>Bacteria</taxon>
        <taxon>Pseudomonadati</taxon>
        <taxon>Bdellovibrionota</taxon>
        <taxon>Oligoflexia</taxon>
        <taxon>Oligoflexales</taxon>
        <taxon>Pseudobacteriovoracaceae</taxon>
        <taxon>Pseudobacteriovorax</taxon>
    </lineage>
</organism>
<dbReference type="Gene3D" id="3.40.1620.10">
    <property type="entry name" value="YefM-like domain"/>
    <property type="match status" value="1"/>
</dbReference>
<protein>
    <recommendedName>
        <fullName evidence="4">Antitoxin</fullName>
    </recommendedName>
</protein>
<dbReference type="InterPro" id="IPR036165">
    <property type="entry name" value="YefM-like_sf"/>
</dbReference>
<comment type="similarity">
    <text evidence="1">Belongs to the phD/YefM antitoxin family.</text>
</comment>
<dbReference type="Proteomes" id="UP000192907">
    <property type="component" value="Unassembled WGS sequence"/>
</dbReference>
<dbReference type="EMBL" id="FWZT01000015">
    <property type="protein sequence ID" value="SMF49923.1"/>
    <property type="molecule type" value="Genomic_DNA"/>
</dbReference>
<evidence type="ECO:0008006" key="4">
    <source>
        <dbReference type="Google" id="ProtNLM"/>
    </source>
</evidence>